<evidence type="ECO:0000313" key="3">
    <source>
        <dbReference type="EMBL" id="KAK7929962.1"/>
    </source>
</evidence>
<feature type="compositionally biased region" description="Polar residues" evidence="2">
    <location>
        <begin position="379"/>
        <end position="393"/>
    </location>
</feature>
<evidence type="ECO:0000313" key="4">
    <source>
        <dbReference type="Proteomes" id="UP001460270"/>
    </source>
</evidence>
<dbReference type="Proteomes" id="UP001460270">
    <property type="component" value="Unassembled WGS sequence"/>
</dbReference>
<keyword evidence="4" id="KW-1185">Reference proteome</keyword>
<dbReference type="PANTHER" id="PTHR47528:SF1">
    <property type="entry name" value="PARALEMMIN-3"/>
    <property type="match status" value="1"/>
</dbReference>
<reference evidence="4" key="1">
    <citation type="submission" date="2024-04" db="EMBL/GenBank/DDBJ databases">
        <title>Salinicola lusitanus LLJ914,a marine bacterium isolated from the Okinawa Trough.</title>
        <authorList>
            <person name="Li J."/>
        </authorList>
    </citation>
    <scope>NUCLEOTIDE SEQUENCE [LARGE SCALE GENOMIC DNA]</scope>
</reference>
<feature type="region of interest" description="Disordered" evidence="2">
    <location>
        <begin position="325"/>
        <end position="415"/>
    </location>
</feature>
<organism evidence="3 4">
    <name type="scientific">Mugilogobius chulae</name>
    <name type="common">yellowstripe goby</name>
    <dbReference type="NCBI Taxonomy" id="88201"/>
    <lineage>
        <taxon>Eukaryota</taxon>
        <taxon>Metazoa</taxon>
        <taxon>Chordata</taxon>
        <taxon>Craniata</taxon>
        <taxon>Vertebrata</taxon>
        <taxon>Euteleostomi</taxon>
        <taxon>Actinopterygii</taxon>
        <taxon>Neopterygii</taxon>
        <taxon>Teleostei</taxon>
        <taxon>Neoteleostei</taxon>
        <taxon>Acanthomorphata</taxon>
        <taxon>Gobiaria</taxon>
        <taxon>Gobiiformes</taxon>
        <taxon>Gobioidei</taxon>
        <taxon>Gobiidae</taxon>
        <taxon>Gobionellinae</taxon>
        <taxon>Mugilogobius</taxon>
    </lineage>
</organism>
<dbReference type="PANTHER" id="PTHR47528">
    <property type="entry name" value="PARALEMMIN-3"/>
    <property type="match status" value="1"/>
</dbReference>
<evidence type="ECO:0000256" key="1">
    <source>
        <dbReference type="SAM" id="Coils"/>
    </source>
</evidence>
<comment type="caution">
    <text evidence="3">The sequence shown here is derived from an EMBL/GenBank/DDBJ whole genome shotgun (WGS) entry which is preliminary data.</text>
</comment>
<proteinExistence type="predicted"/>
<dbReference type="EMBL" id="JBBPFD010000004">
    <property type="protein sequence ID" value="KAK7929962.1"/>
    <property type="molecule type" value="Genomic_DNA"/>
</dbReference>
<feature type="coiled-coil region" evidence="1">
    <location>
        <begin position="98"/>
        <end position="128"/>
    </location>
</feature>
<dbReference type="InterPro" id="IPR024149">
    <property type="entry name" value="Paralemmin-3"/>
</dbReference>
<protein>
    <recommendedName>
        <fullName evidence="5">Paralemmin</fullName>
    </recommendedName>
</protein>
<keyword evidence="1" id="KW-0175">Coiled coil</keyword>
<evidence type="ECO:0008006" key="5">
    <source>
        <dbReference type="Google" id="ProtNLM"/>
    </source>
</evidence>
<evidence type="ECO:0000256" key="2">
    <source>
        <dbReference type="SAM" id="MobiDB-lite"/>
    </source>
</evidence>
<feature type="coiled-coil region" evidence="1">
    <location>
        <begin position="28"/>
        <end position="68"/>
    </location>
</feature>
<sequence>MSDFLFFLACRTISTSKRKQTGARMDEAEKYKQRLEAIAEKRRLVEEQERAKRDMEDERIRLQQLKRKSLRDQWLMEGPPLSPNSLDAPRSPLWGTQAQEMEKRIEKLESQTQQLAEAEEKITEQMQLGQTKTVEVEETATEIVQNVVHNGKNGAESGEEIQAVTLTNGAGGKEEDMDCVTSVLPSSNGLSEEIKYGQVVNLNNNNIVGDEEEEGTMVIRAECVMITDEGDDAAEDNAKENCGENVTSPSEEIKKTVSVSGQMEEMVVTTVEVGLPENAMIPNGVEEDHLEEKTAAQLESQEDTVVASVPVYPETQPSITTSLVEAENEDNNKEETIEVSPKPKGNVKVEFQEVPLSEPQDKKTPGEQDALLSEVKGHATNTEKAGTTNQTESPSRDQAETKMPKRKTCQCCSVM</sequence>
<gene>
    <name evidence="3" type="ORF">WMY93_006357</name>
</gene>
<accession>A0AAW0PJP5</accession>
<dbReference type="AlphaFoldDB" id="A0AAW0PJP5"/>
<name>A0AAW0PJP5_9GOBI</name>
<feature type="compositionally biased region" description="Basic and acidic residues" evidence="2">
    <location>
        <begin position="394"/>
        <end position="403"/>
    </location>
</feature>